<proteinExistence type="predicted"/>
<evidence type="ECO:0000313" key="2">
    <source>
        <dbReference type="Proteomes" id="UP000178417"/>
    </source>
</evidence>
<dbReference type="NCBIfam" id="NF003323">
    <property type="entry name" value="PRK04334.1-3"/>
    <property type="match status" value="1"/>
</dbReference>
<dbReference type="AlphaFoldDB" id="A0A1F4ST51"/>
<name>A0A1F4ST51_UNCSA</name>
<dbReference type="EMBL" id="MEUB01000017">
    <property type="protein sequence ID" value="OGC23507.1"/>
    <property type="molecule type" value="Genomic_DNA"/>
</dbReference>
<evidence type="ECO:0000313" key="1">
    <source>
        <dbReference type="EMBL" id="OGC23507.1"/>
    </source>
</evidence>
<dbReference type="Proteomes" id="UP000178417">
    <property type="component" value="Unassembled WGS sequence"/>
</dbReference>
<accession>A0A1F4ST51</accession>
<dbReference type="SUPFAM" id="SSF143631">
    <property type="entry name" value="ApbE-like"/>
    <property type="match status" value="1"/>
</dbReference>
<organism evidence="1 2">
    <name type="scientific">candidate division WOR-1 bacterium RIFOXYB2_FULL_37_13</name>
    <dbReference type="NCBI Taxonomy" id="1802579"/>
    <lineage>
        <taxon>Bacteria</taxon>
        <taxon>Bacillati</taxon>
        <taxon>Saganbacteria</taxon>
    </lineage>
</organism>
<dbReference type="InterPro" id="IPR003374">
    <property type="entry name" value="ApbE-like_sf"/>
</dbReference>
<dbReference type="Gene3D" id="3.10.520.10">
    <property type="entry name" value="ApbE-like domains"/>
    <property type="match status" value="1"/>
</dbReference>
<gene>
    <name evidence="1" type="ORF">A2310_02775</name>
</gene>
<comment type="caution">
    <text evidence="1">The sequence shown here is derived from an EMBL/GenBank/DDBJ whole genome shotgun (WGS) entry which is preliminary data.</text>
</comment>
<protein>
    <submittedName>
        <fullName evidence="1">Thiamine biosynthesis protein ApbE</fullName>
    </submittedName>
</protein>
<dbReference type="STRING" id="1802579.A2310_02775"/>
<dbReference type="PIRSF" id="PIRSF006421">
    <property type="entry name" value="UCP006421"/>
    <property type="match status" value="1"/>
</dbReference>
<sequence length="244" mass="26459">MPYEERKYRKQFSAQGLVGFEVVEKETDLFIFADKDLTQEAKKSIFKYRKILEDYLLKDNNFEKSFTPLKVPLFAPQIIKEMAHAAKLANVGPMAAVAGAVAEFAGRDLLKHSKEIIVENGGDIFLKIDKPRKIGIFAGNSPLSNKLAIEIKPEDTPCGVCTSSGTVGHSFSFGKADAATIIAKSASLADAAATAVCNLVKTPDDIQKAVDAGKKIKGVLGILIIIEKKMGSWGKIHFVQKSSA</sequence>
<dbReference type="InterPro" id="IPR007183">
    <property type="entry name" value="UPF0280"/>
</dbReference>
<reference evidence="1 2" key="1">
    <citation type="journal article" date="2016" name="Nat. Commun.">
        <title>Thousands of microbial genomes shed light on interconnected biogeochemical processes in an aquifer system.</title>
        <authorList>
            <person name="Anantharaman K."/>
            <person name="Brown C.T."/>
            <person name="Hug L.A."/>
            <person name="Sharon I."/>
            <person name="Castelle C.J."/>
            <person name="Probst A.J."/>
            <person name="Thomas B.C."/>
            <person name="Singh A."/>
            <person name="Wilkins M.J."/>
            <person name="Karaoz U."/>
            <person name="Brodie E.L."/>
            <person name="Williams K.H."/>
            <person name="Hubbard S.S."/>
            <person name="Banfield J.F."/>
        </authorList>
    </citation>
    <scope>NUCLEOTIDE SEQUENCE [LARGE SCALE GENOMIC DNA]</scope>
</reference>